<dbReference type="SMART" id="SM00387">
    <property type="entry name" value="HATPase_c"/>
    <property type="match status" value="1"/>
</dbReference>
<dbReference type="GO" id="GO:0005524">
    <property type="term" value="F:ATP binding"/>
    <property type="evidence" value="ECO:0007669"/>
    <property type="project" value="UniProtKB-KW"/>
</dbReference>
<evidence type="ECO:0000256" key="5">
    <source>
        <dbReference type="ARBA" id="ARBA00022741"/>
    </source>
</evidence>
<keyword evidence="5" id="KW-0547">Nucleotide-binding</keyword>
<feature type="domain" description="Histidine kinase" evidence="13">
    <location>
        <begin position="76"/>
        <end position="297"/>
    </location>
</feature>
<evidence type="ECO:0000256" key="8">
    <source>
        <dbReference type="ARBA" id="ARBA00023012"/>
    </source>
</evidence>
<dbReference type="RefSeq" id="WP_077535782.1">
    <property type="nucleotide sequence ID" value="NZ_CP019628.1"/>
</dbReference>
<dbReference type="InterPro" id="IPR001789">
    <property type="entry name" value="Sig_transdc_resp-reg_receiver"/>
</dbReference>
<evidence type="ECO:0000313" key="15">
    <source>
        <dbReference type="EMBL" id="AQP99083.1"/>
    </source>
</evidence>
<dbReference type="SUPFAM" id="SSF55874">
    <property type="entry name" value="ATPase domain of HSP90 chaperone/DNA topoisomerase II/histidine kinase"/>
    <property type="match status" value="1"/>
</dbReference>
<keyword evidence="6 15" id="KW-0418">Kinase</keyword>
<evidence type="ECO:0000256" key="12">
    <source>
        <dbReference type="SAM" id="Coils"/>
    </source>
</evidence>
<dbReference type="Gene3D" id="3.30.565.10">
    <property type="entry name" value="Histidine kinase-like ATPase, C-terminal domain"/>
    <property type="match status" value="1"/>
</dbReference>
<dbReference type="PROSITE" id="PS50110">
    <property type="entry name" value="RESPONSE_REGULATORY"/>
    <property type="match status" value="2"/>
</dbReference>
<keyword evidence="4" id="KW-0808">Transferase</keyword>
<feature type="domain" description="Response regulatory" evidence="14">
    <location>
        <begin position="459"/>
        <end position="575"/>
    </location>
</feature>
<evidence type="ECO:0000256" key="6">
    <source>
        <dbReference type="ARBA" id="ARBA00022777"/>
    </source>
</evidence>
<evidence type="ECO:0000259" key="13">
    <source>
        <dbReference type="PROSITE" id="PS50109"/>
    </source>
</evidence>
<feature type="domain" description="Response regulatory" evidence="14">
    <location>
        <begin position="313"/>
        <end position="432"/>
    </location>
</feature>
<dbReference type="SUPFAM" id="SSF47384">
    <property type="entry name" value="Homodimeric domain of signal transducing histidine kinase"/>
    <property type="match status" value="1"/>
</dbReference>
<name>A0A1Q2GVE1_9GAMM</name>
<dbReference type="EMBL" id="CP019628">
    <property type="protein sequence ID" value="AQP99083.1"/>
    <property type="molecule type" value="Genomic_DNA"/>
</dbReference>
<feature type="coiled-coil region" evidence="12">
    <location>
        <begin position="3"/>
        <end position="55"/>
    </location>
</feature>
<dbReference type="InterPro" id="IPR011006">
    <property type="entry name" value="CheY-like_superfamily"/>
</dbReference>
<sequence>MDVALLQRRFERERLARKEAEKLLEQKSLQLYEANEVLKNAAENLEREVASRTHDLILAKQEADSANQAKSGFLANMSHEIRTPMNAIIGMAYLALDTQLSEKQRDYVEKIHYSAQSLLGIINDILDFSKVEAGKLELENKQFNFNHFLENLVNLISGLACERNIEVIFDVDPKLPDYFTGDALRLNQVILNLLNNALKFSMRGTVTLAINLINKSSKCTHVAFSVTDNGIGMTLPQVESLFTPFTQADVSTTRKFGGTGLGLVISKTLVELMEGEITVKSEIKKGSCFTFQIPLGNATKQASFDLALLQSKRALIIESTDSKLCSLQRLLNSFKVNISVVNNVGEALDTLTNSSTYDFIFIDWRILKLKHVDAAESLRNKLKINAKKLIIIAPYENQDLNESLHGFTENTYRILIKPIIKSNVYNLLLQVLHKQPLKKSTVQTKPATNASLKKLQGAHILLVEDNPLNQQVASQILRSNGLLVDIAADGIEALEALKHKAYHGVLMDCQMPRMDGYTAAIEIKKQPKFKDLPIIAMTANTMEADLLKAQTSGMNGYISKPIAVESMFEVIAKWVRV</sequence>
<evidence type="ECO:0000256" key="9">
    <source>
        <dbReference type="ARBA" id="ARBA00064003"/>
    </source>
</evidence>
<dbReference type="Pfam" id="PF00072">
    <property type="entry name" value="Response_reg"/>
    <property type="match status" value="1"/>
</dbReference>
<dbReference type="PANTHER" id="PTHR45339">
    <property type="entry name" value="HYBRID SIGNAL TRANSDUCTION HISTIDINE KINASE J"/>
    <property type="match status" value="1"/>
</dbReference>
<dbReference type="PANTHER" id="PTHR45339:SF1">
    <property type="entry name" value="HYBRID SIGNAL TRANSDUCTION HISTIDINE KINASE J"/>
    <property type="match status" value="1"/>
</dbReference>
<feature type="modified residue" description="4-aspartylphosphate" evidence="11">
    <location>
        <position position="363"/>
    </location>
</feature>
<protein>
    <recommendedName>
        <fullName evidence="10">Sensory/regulatory protein RpfC</fullName>
        <ecNumber evidence="2">2.7.13.3</ecNumber>
    </recommendedName>
</protein>
<evidence type="ECO:0000256" key="3">
    <source>
        <dbReference type="ARBA" id="ARBA00022553"/>
    </source>
</evidence>
<comment type="subunit">
    <text evidence="9">At low DSF concentrations, interacts with RpfF.</text>
</comment>
<dbReference type="PRINTS" id="PR00344">
    <property type="entry name" value="BCTRLSENSOR"/>
</dbReference>
<evidence type="ECO:0000256" key="4">
    <source>
        <dbReference type="ARBA" id="ARBA00022679"/>
    </source>
</evidence>
<dbReference type="CDD" id="cd00082">
    <property type="entry name" value="HisKA"/>
    <property type="match status" value="1"/>
</dbReference>
<dbReference type="Pfam" id="PF00512">
    <property type="entry name" value="HisKA"/>
    <property type="match status" value="1"/>
</dbReference>
<evidence type="ECO:0000256" key="1">
    <source>
        <dbReference type="ARBA" id="ARBA00000085"/>
    </source>
</evidence>
<dbReference type="SMART" id="SM00448">
    <property type="entry name" value="REC"/>
    <property type="match status" value="1"/>
</dbReference>
<dbReference type="GO" id="GO:0000155">
    <property type="term" value="F:phosphorelay sensor kinase activity"/>
    <property type="evidence" value="ECO:0007669"/>
    <property type="project" value="InterPro"/>
</dbReference>
<dbReference type="InterPro" id="IPR005467">
    <property type="entry name" value="His_kinase_dom"/>
</dbReference>
<dbReference type="KEGG" id="paln:B0W48_04245"/>
<dbReference type="Pfam" id="PF02518">
    <property type="entry name" value="HATPase_c"/>
    <property type="match status" value="1"/>
</dbReference>
<evidence type="ECO:0000256" key="11">
    <source>
        <dbReference type="PROSITE-ProRule" id="PRU00169"/>
    </source>
</evidence>
<dbReference type="InterPro" id="IPR003661">
    <property type="entry name" value="HisK_dim/P_dom"/>
</dbReference>
<dbReference type="PROSITE" id="PS50109">
    <property type="entry name" value="HIS_KIN"/>
    <property type="match status" value="1"/>
</dbReference>
<dbReference type="InterPro" id="IPR003594">
    <property type="entry name" value="HATPase_dom"/>
</dbReference>
<dbReference type="FunFam" id="3.30.565.10:FF:000010">
    <property type="entry name" value="Sensor histidine kinase RcsC"/>
    <property type="match status" value="1"/>
</dbReference>
<evidence type="ECO:0000256" key="7">
    <source>
        <dbReference type="ARBA" id="ARBA00022840"/>
    </source>
</evidence>
<evidence type="ECO:0000259" key="14">
    <source>
        <dbReference type="PROSITE" id="PS50110"/>
    </source>
</evidence>
<organism evidence="15 16">
    <name type="scientific">Pseudoalteromonas aliena</name>
    <dbReference type="NCBI Taxonomy" id="247523"/>
    <lineage>
        <taxon>Bacteria</taxon>
        <taxon>Pseudomonadati</taxon>
        <taxon>Pseudomonadota</taxon>
        <taxon>Gammaproteobacteria</taxon>
        <taxon>Alteromonadales</taxon>
        <taxon>Pseudoalteromonadaceae</taxon>
        <taxon>Pseudoalteromonas</taxon>
    </lineage>
</organism>
<dbReference type="Gene3D" id="1.10.287.130">
    <property type="match status" value="1"/>
</dbReference>
<evidence type="ECO:0000313" key="16">
    <source>
        <dbReference type="Proteomes" id="UP000188243"/>
    </source>
</evidence>
<dbReference type="FunFam" id="1.10.287.130:FF:000002">
    <property type="entry name" value="Two-component osmosensing histidine kinase"/>
    <property type="match status" value="1"/>
</dbReference>
<dbReference type="Proteomes" id="UP000188243">
    <property type="component" value="Chromosome"/>
</dbReference>
<keyword evidence="8" id="KW-0902">Two-component regulatory system</keyword>
<reference evidence="15 16" key="1">
    <citation type="submission" date="2017-02" db="EMBL/GenBank/DDBJ databases">
        <title>Complete genome sequence of the cold-active Pseudoalteromonas aliena strain EH1 isolated from Arctic seawater.</title>
        <authorList>
            <person name="Kim E."/>
            <person name="Heo E."/>
            <person name="Kim H."/>
            <person name="Kim D."/>
        </authorList>
    </citation>
    <scope>NUCLEOTIDE SEQUENCE [LARGE SCALE GENOMIC DNA]</scope>
    <source>
        <strain evidence="15 16">EH1</strain>
    </source>
</reference>
<evidence type="ECO:0000256" key="10">
    <source>
        <dbReference type="ARBA" id="ARBA00068150"/>
    </source>
</evidence>
<evidence type="ECO:0000256" key="2">
    <source>
        <dbReference type="ARBA" id="ARBA00012438"/>
    </source>
</evidence>
<feature type="modified residue" description="4-aspartylphosphate" evidence="11">
    <location>
        <position position="508"/>
    </location>
</feature>
<dbReference type="EC" id="2.7.13.3" evidence="2"/>
<comment type="catalytic activity">
    <reaction evidence="1">
        <text>ATP + protein L-histidine = ADP + protein N-phospho-L-histidine.</text>
        <dbReference type="EC" id="2.7.13.3"/>
    </reaction>
</comment>
<dbReference type="SUPFAM" id="SSF52172">
    <property type="entry name" value="CheY-like"/>
    <property type="match status" value="2"/>
</dbReference>
<keyword evidence="12" id="KW-0175">Coiled coil</keyword>
<gene>
    <name evidence="15" type="ORF">B0W48_04245</name>
</gene>
<dbReference type="InterPro" id="IPR036097">
    <property type="entry name" value="HisK_dim/P_sf"/>
</dbReference>
<dbReference type="InterPro" id="IPR036890">
    <property type="entry name" value="HATPase_C_sf"/>
</dbReference>
<keyword evidence="7" id="KW-0067">ATP-binding</keyword>
<dbReference type="CDD" id="cd17546">
    <property type="entry name" value="REC_hyHK_CKI1_RcsC-like"/>
    <property type="match status" value="1"/>
</dbReference>
<dbReference type="SMART" id="SM00388">
    <property type="entry name" value="HisKA"/>
    <property type="match status" value="1"/>
</dbReference>
<dbReference type="CDD" id="cd16922">
    <property type="entry name" value="HATPase_EvgS-ArcB-TorS-like"/>
    <property type="match status" value="1"/>
</dbReference>
<accession>A0A1Q2GVE1</accession>
<dbReference type="AlphaFoldDB" id="A0A1Q2GVE1"/>
<dbReference type="STRING" id="247523.B0W48_04245"/>
<dbReference type="Gene3D" id="3.40.50.2300">
    <property type="match status" value="2"/>
</dbReference>
<dbReference type="InterPro" id="IPR004358">
    <property type="entry name" value="Sig_transdc_His_kin-like_C"/>
</dbReference>
<proteinExistence type="predicted"/>
<keyword evidence="3 11" id="KW-0597">Phosphoprotein</keyword>